<dbReference type="EMBL" id="JABXBU010002228">
    <property type="protein sequence ID" value="KAF8771646.1"/>
    <property type="molecule type" value="Genomic_DNA"/>
</dbReference>
<dbReference type="Gene3D" id="3.40.50.300">
    <property type="entry name" value="P-loop containing nucleotide triphosphate hydrolases"/>
    <property type="match status" value="1"/>
</dbReference>
<keyword evidence="1" id="KW-0378">Hydrolase</keyword>
<dbReference type="GO" id="GO:0005524">
    <property type="term" value="F:ATP binding"/>
    <property type="evidence" value="ECO:0007669"/>
    <property type="project" value="UniProtKB-KW"/>
</dbReference>
<dbReference type="AlphaFoldDB" id="A0A8T0EF59"/>
<reference evidence="3" key="2">
    <citation type="submission" date="2020-06" db="EMBL/GenBank/DDBJ databases">
        <authorList>
            <person name="Sheffer M."/>
        </authorList>
    </citation>
    <scope>NUCLEOTIDE SEQUENCE</scope>
</reference>
<dbReference type="Pfam" id="PF05970">
    <property type="entry name" value="PIF1"/>
    <property type="match status" value="1"/>
</dbReference>
<dbReference type="InterPro" id="IPR027417">
    <property type="entry name" value="P-loop_NTPase"/>
</dbReference>
<dbReference type="GO" id="GO:0016787">
    <property type="term" value="F:hydrolase activity"/>
    <property type="evidence" value="ECO:0007669"/>
    <property type="project" value="UniProtKB-KW"/>
</dbReference>
<evidence type="ECO:0000313" key="4">
    <source>
        <dbReference type="Proteomes" id="UP000807504"/>
    </source>
</evidence>
<dbReference type="InterPro" id="IPR051055">
    <property type="entry name" value="PIF1_helicase"/>
</dbReference>
<accession>A0A8T0EF59</accession>
<comment type="catalytic activity">
    <reaction evidence="1">
        <text>ATP + H2O = ADP + phosphate + H(+)</text>
        <dbReference type="Rhea" id="RHEA:13065"/>
        <dbReference type="ChEBI" id="CHEBI:15377"/>
        <dbReference type="ChEBI" id="CHEBI:15378"/>
        <dbReference type="ChEBI" id="CHEBI:30616"/>
        <dbReference type="ChEBI" id="CHEBI:43474"/>
        <dbReference type="ChEBI" id="CHEBI:456216"/>
        <dbReference type="EC" id="5.6.2.3"/>
    </reaction>
</comment>
<gene>
    <name evidence="3" type="ORF">HNY73_019028</name>
</gene>
<dbReference type="GO" id="GO:0006281">
    <property type="term" value="P:DNA repair"/>
    <property type="evidence" value="ECO:0007669"/>
    <property type="project" value="UniProtKB-KW"/>
</dbReference>
<keyword evidence="4" id="KW-1185">Reference proteome</keyword>
<feature type="domain" description="DNA helicase Pif1-like DEAD-box helicase" evidence="2">
    <location>
        <begin position="13"/>
        <end position="76"/>
    </location>
</feature>
<protein>
    <recommendedName>
        <fullName evidence="1">ATP-dependent DNA helicase</fullName>
        <ecNumber evidence="1">5.6.2.3</ecNumber>
    </recommendedName>
</protein>
<keyword evidence="1" id="KW-0233">DNA recombination</keyword>
<comment type="similarity">
    <text evidence="1">Belongs to the helicase family.</text>
</comment>
<reference evidence="3" key="1">
    <citation type="journal article" date="2020" name="bioRxiv">
        <title>Chromosome-level reference genome of the European wasp spider Argiope bruennichi: a resource for studies on range expansion and evolutionary adaptation.</title>
        <authorList>
            <person name="Sheffer M.M."/>
            <person name="Hoppe A."/>
            <person name="Krehenwinkel H."/>
            <person name="Uhl G."/>
            <person name="Kuss A.W."/>
            <person name="Jensen L."/>
            <person name="Jensen C."/>
            <person name="Gillespie R.G."/>
            <person name="Hoff K.J."/>
            <person name="Prost S."/>
        </authorList>
    </citation>
    <scope>NUCLEOTIDE SEQUENCE</scope>
</reference>
<evidence type="ECO:0000259" key="2">
    <source>
        <dbReference type="Pfam" id="PF05970"/>
    </source>
</evidence>
<dbReference type="GO" id="GO:0043139">
    <property type="term" value="F:5'-3' DNA helicase activity"/>
    <property type="evidence" value="ECO:0007669"/>
    <property type="project" value="UniProtKB-EC"/>
</dbReference>
<evidence type="ECO:0000256" key="1">
    <source>
        <dbReference type="RuleBase" id="RU363044"/>
    </source>
</evidence>
<name>A0A8T0EF59_ARGBR</name>
<dbReference type="PANTHER" id="PTHR47642">
    <property type="entry name" value="ATP-DEPENDENT DNA HELICASE"/>
    <property type="match status" value="1"/>
</dbReference>
<keyword evidence="1" id="KW-0547">Nucleotide-binding</keyword>
<dbReference type="GO" id="GO:0000723">
    <property type="term" value="P:telomere maintenance"/>
    <property type="evidence" value="ECO:0007669"/>
    <property type="project" value="InterPro"/>
</dbReference>
<comment type="caution">
    <text evidence="3">The sequence shown here is derived from an EMBL/GenBank/DDBJ whole genome shotgun (WGS) entry which is preliminary data.</text>
</comment>
<proteinExistence type="inferred from homology"/>
<dbReference type="EC" id="5.6.2.3" evidence="1"/>
<dbReference type="GO" id="GO:0006310">
    <property type="term" value="P:DNA recombination"/>
    <property type="evidence" value="ECO:0007669"/>
    <property type="project" value="UniProtKB-KW"/>
</dbReference>
<comment type="cofactor">
    <cofactor evidence="1">
        <name>Mg(2+)</name>
        <dbReference type="ChEBI" id="CHEBI:18420"/>
    </cofactor>
</comment>
<evidence type="ECO:0000313" key="3">
    <source>
        <dbReference type="EMBL" id="KAF8771646.1"/>
    </source>
</evidence>
<dbReference type="Proteomes" id="UP000807504">
    <property type="component" value="Unassembled WGS sequence"/>
</dbReference>
<keyword evidence="1" id="KW-0234">DNA repair</keyword>
<organism evidence="3 4">
    <name type="scientific">Argiope bruennichi</name>
    <name type="common">Wasp spider</name>
    <name type="synonym">Aranea bruennichi</name>
    <dbReference type="NCBI Taxonomy" id="94029"/>
    <lineage>
        <taxon>Eukaryota</taxon>
        <taxon>Metazoa</taxon>
        <taxon>Ecdysozoa</taxon>
        <taxon>Arthropoda</taxon>
        <taxon>Chelicerata</taxon>
        <taxon>Arachnida</taxon>
        <taxon>Araneae</taxon>
        <taxon>Araneomorphae</taxon>
        <taxon>Entelegynae</taxon>
        <taxon>Araneoidea</taxon>
        <taxon>Araneidae</taxon>
        <taxon>Argiope</taxon>
    </lineage>
</organism>
<dbReference type="InterPro" id="IPR010285">
    <property type="entry name" value="DNA_helicase_pif1-like_DEAD"/>
</dbReference>
<keyword evidence="1" id="KW-0067">ATP-binding</keyword>
<keyword evidence="1" id="KW-0227">DNA damage</keyword>
<sequence length="108" mass="12177">MDTTDNNADVLRCFVSGTGDTGKCYLIKTLKVWVKTYLNKKVAVSAPTGIAAFNVNRLTIHRLLQLPVEHKQTPKYKPLSDEVLQVRDQIEGSSVIYHRRSVDEKNCS</sequence>
<keyword evidence="1" id="KW-0347">Helicase</keyword>